<dbReference type="EMBL" id="JAIQCV010000012">
    <property type="protein sequence ID" value="KAH1039198.1"/>
    <property type="molecule type" value="Genomic_DNA"/>
</dbReference>
<protein>
    <submittedName>
        <fullName evidence="1">Uncharacterized protein</fullName>
    </submittedName>
</protein>
<accession>A0A9D3UF23</accession>
<reference evidence="1 2" key="1">
    <citation type="journal article" date="2021" name="Plant Biotechnol. J.">
        <title>Multi-omics assisted identification of the key and species-specific regulatory components of drought-tolerant mechanisms in Gossypium stocksii.</title>
        <authorList>
            <person name="Yu D."/>
            <person name="Ke L."/>
            <person name="Zhang D."/>
            <person name="Wu Y."/>
            <person name="Sun Y."/>
            <person name="Mei J."/>
            <person name="Sun J."/>
            <person name="Sun Y."/>
        </authorList>
    </citation>
    <scope>NUCLEOTIDE SEQUENCE [LARGE SCALE GENOMIC DNA]</scope>
    <source>
        <strain evidence="2">cv. E1</strain>
        <tissue evidence="1">Leaf</tissue>
    </source>
</reference>
<organism evidence="1 2">
    <name type="scientific">Gossypium stocksii</name>
    <dbReference type="NCBI Taxonomy" id="47602"/>
    <lineage>
        <taxon>Eukaryota</taxon>
        <taxon>Viridiplantae</taxon>
        <taxon>Streptophyta</taxon>
        <taxon>Embryophyta</taxon>
        <taxon>Tracheophyta</taxon>
        <taxon>Spermatophyta</taxon>
        <taxon>Magnoliopsida</taxon>
        <taxon>eudicotyledons</taxon>
        <taxon>Gunneridae</taxon>
        <taxon>Pentapetalae</taxon>
        <taxon>rosids</taxon>
        <taxon>malvids</taxon>
        <taxon>Malvales</taxon>
        <taxon>Malvaceae</taxon>
        <taxon>Malvoideae</taxon>
        <taxon>Gossypium</taxon>
    </lineage>
</organism>
<keyword evidence="2" id="KW-1185">Reference proteome</keyword>
<evidence type="ECO:0000313" key="1">
    <source>
        <dbReference type="EMBL" id="KAH1039198.1"/>
    </source>
</evidence>
<comment type="caution">
    <text evidence="1">The sequence shown here is derived from an EMBL/GenBank/DDBJ whole genome shotgun (WGS) entry which is preliminary data.</text>
</comment>
<name>A0A9D3UF23_9ROSI</name>
<dbReference type="AlphaFoldDB" id="A0A9D3UF23"/>
<gene>
    <name evidence="1" type="ORF">J1N35_040941</name>
</gene>
<sequence length="122" mass="14324">MEAGHVFVKNVRDVMVVNRRMARLMNVEVYLRCNETFQVIETIGPRPGIPPRCYGVVRQNRRCDCRMFQTLRYPMHMSCQLVLKSHSMLNNLLIRCTPSSARCMSRRMSSPSYLTCLHRRCL</sequence>
<proteinExistence type="predicted"/>
<dbReference type="Proteomes" id="UP000828251">
    <property type="component" value="Unassembled WGS sequence"/>
</dbReference>
<evidence type="ECO:0000313" key="2">
    <source>
        <dbReference type="Proteomes" id="UP000828251"/>
    </source>
</evidence>